<evidence type="ECO:0000313" key="1">
    <source>
        <dbReference type="EMBL" id="RAI80063.1"/>
    </source>
</evidence>
<dbReference type="InterPro" id="IPR043519">
    <property type="entry name" value="NT_sf"/>
</dbReference>
<sequence>MIDYTPWNEKDYHQIFIHEAKELIEIFRNEIVELHHFGSTSVKDLPGNQTIDILPIVKTLSQVSLYKDKMEAIGYKEVEVKEMTDEQCRLFVAKKNQLTFYVTMIERTNFNAITRRLALRDYLREHKLERLAYAKFKMKQAVQYRNDFNTYNVTKNDYILKLEAKALRWYEAKRG</sequence>
<protein>
    <submittedName>
        <fullName evidence="1">GrpB family protein</fullName>
    </submittedName>
</protein>
<dbReference type="EMBL" id="MJBI02000004">
    <property type="protein sequence ID" value="RAI80063.1"/>
    <property type="molecule type" value="Genomic_DNA"/>
</dbReference>
<dbReference type="Gene3D" id="3.30.460.10">
    <property type="entry name" value="Beta Polymerase, domain 2"/>
    <property type="match status" value="1"/>
</dbReference>
<name>A0A2G5NN75_9STAP</name>
<keyword evidence="2" id="KW-1185">Reference proteome</keyword>
<organism evidence="1 2">
    <name type="scientific">Macrococcoides goetzii</name>
    <dbReference type="NCBI Taxonomy" id="1891097"/>
    <lineage>
        <taxon>Bacteria</taxon>
        <taxon>Bacillati</taxon>
        <taxon>Bacillota</taxon>
        <taxon>Bacilli</taxon>
        <taxon>Bacillales</taxon>
        <taxon>Staphylococcaceae</taxon>
        <taxon>Macrococcoides</taxon>
    </lineage>
</organism>
<gene>
    <name evidence="1" type="ORF">BFS35_009780</name>
</gene>
<reference evidence="1 2" key="1">
    <citation type="journal article" date="2018" name="Front. Microbiol.">
        <title>Description and Comparative Genomics of Macrococcus caseolyticus subsp. hominis subsp. nov., Macrococcus goetzii sp. nov., Macrococcus epidermidis sp. nov., and Macrococcus bohemicus sp. nov., Novel Macrococci From Human Clinical Material With Virulence Potential and Suspected Uptake of Foreign DNA by Natural Transformation.</title>
        <authorList>
            <person name="Maslanova I."/>
            <person name="Wertheimer Z."/>
            <person name="Sedlacek I."/>
            <person name="Svec P."/>
            <person name="Indrakova A."/>
            <person name="Kovarovic V."/>
            <person name="Schumann P."/>
            <person name="Sproer C."/>
            <person name="Kralova S."/>
            <person name="Sedo O."/>
            <person name="Kristofova L."/>
            <person name="Vrbovska V."/>
            <person name="Fuzik T."/>
            <person name="Petras P."/>
            <person name="Zdrahal Z."/>
            <person name="Ruzickova V."/>
            <person name="Doskar J."/>
            <person name="Pantucek R."/>
        </authorList>
    </citation>
    <scope>NUCLEOTIDE SEQUENCE [LARGE SCALE GENOMIC DNA]</scope>
    <source>
        <strain evidence="1 2">CCM 4927</strain>
    </source>
</reference>
<dbReference type="InterPro" id="IPR007344">
    <property type="entry name" value="GrpB/CoaE"/>
</dbReference>
<dbReference type="PANTHER" id="PTHR34822">
    <property type="entry name" value="GRPB DOMAIN PROTEIN (AFU_ORTHOLOGUE AFUA_1G01530)"/>
    <property type="match status" value="1"/>
</dbReference>
<accession>A0A2G5NN75</accession>
<dbReference type="Pfam" id="PF04229">
    <property type="entry name" value="GrpB"/>
    <property type="match status" value="1"/>
</dbReference>
<dbReference type="PANTHER" id="PTHR34822:SF1">
    <property type="entry name" value="GRPB FAMILY PROTEIN"/>
    <property type="match status" value="1"/>
</dbReference>
<dbReference type="SUPFAM" id="SSF81301">
    <property type="entry name" value="Nucleotidyltransferase"/>
    <property type="match status" value="1"/>
</dbReference>
<comment type="caution">
    <text evidence="1">The sequence shown here is derived from an EMBL/GenBank/DDBJ whole genome shotgun (WGS) entry which is preliminary data.</text>
</comment>
<dbReference type="AlphaFoldDB" id="A0A2G5NN75"/>
<dbReference type="Proteomes" id="UP000229523">
    <property type="component" value="Unassembled WGS sequence"/>
</dbReference>
<evidence type="ECO:0000313" key="2">
    <source>
        <dbReference type="Proteomes" id="UP000229523"/>
    </source>
</evidence>
<proteinExistence type="predicted"/>
<dbReference type="RefSeq" id="WP_099581036.1">
    <property type="nucleotide sequence ID" value="NZ_MJBI02000004.1"/>
</dbReference>